<evidence type="ECO:0008006" key="4">
    <source>
        <dbReference type="Google" id="ProtNLM"/>
    </source>
</evidence>
<evidence type="ECO:0000313" key="3">
    <source>
        <dbReference type="Proteomes" id="UP001589585"/>
    </source>
</evidence>
<proteinExistence type="predicted"/>
<dbReference type="EMBL" id="JBHMFC010000020">
    <property type="protein sequence ID" value="MFB9056362.1"/>
    <property type="molecule type" value="Genomic_DNA"/>
</dbReference>
<feature type="signal peptide" evidence="1">
    <location>
        <begin position="1"/>
        <end position="22"/>
    </location>
</feature>
<evidence type="ECO:0000256" key="1">
    <source>
        <dbReference type="SAM" id="SignalP"/>
    </source>
</evidence>
<feature type="chain" id="PRO_5046476179" description="Phosphate-selective porin O/P" evidence="1">
    <location>
        <begin position="23"/>
        <end position="423"/>
    </location>
</feature>
<keyword evidence="1" id="KW-0732">Signal</keyword>
<dbReference type="Proteomes" id="UP001589585">
    <property type="component" value="Unassembled WGS sequence"/>
</dbReference>
<sequence>MKAILKKAILSTVILTGFTFYAQNRTLDNYRQPDKNGINVFESEKSTSSSFDGVKVRIGGSSTLQFQSIENENSGAIPLAEIGSNFNLATANLDLDVALYDGVRMHLRTYLSSRHHNEPYVKGGYFQIDKLDFVSEGFLENFMKHATIKVGHMENNYGDAHFRRSDNAQTIFNPFVGNLIMDSFTTEVGAELYYKADNGFLGMVGFSNGKLNQNVKKSSEGTTGGAAFLAKLGYDKQITDDIRFRLTGSLYNTGYAQNVYLYSADRAGSRYYSIMQDATATSDNFRSGRFDPGFKNKITAVMINPFIKYGGLEFFGTVELTSGKSSSEVDRRNTEQYAAEALYRFGQEEKFYLGTRYNTVSSELITGDDITMDRFQLGAGWFMTKNILMKAEYVVQNYNDYPVGNLLEDGKFNGFTLEAAISF</sequence>
<dbReference type="SUPFAM" id="SSF56935">
    <property type="entry name" value="Porins"/>
    <property type="match status" value="1"/>
</dbReference>
<accession>A0ABV5FAA5</accession>
<comment type="caution">
    <text evidence="2">The sequence shown here is derived from an EMBL/GenBank/DDBJ whole genome shotgun (WGS) entry which is preliminary data.</text>
</comment>
<name>A0ABV5FAA5_9FLAO</name>
<evidence type="ECO:0000313" key="2">
    <source>
        <dbReference type="EMBL" id="MFB9056362.1"/>
    </source>
</evidence>
<reference evidence="2 3" key="1">
    <citation type="submission" date="2024-09" db="EMBL/GenBank/DDBJ databases">
        <authorList>
            <person name="Sun Q."/>
            <person name="Mori K."/>
        </authorList>
    </citation>
    <scope>NUCLEOTIDE SEQUENCE [LARGE SCALE GENOMIC DNA]</scope>
    <source>
        <strain evidence="2 3">CECT 8622</strain>
    </source>
</reference>
<organism evidence="2 3">
    <name type="scientific">Mariniflexile ostreae</name>
    <dbReference type="NCBI Taxonomy" id="1520892"/>
    <lineage>
        <taxon>Bacteria</taxon>
        <taxon>Pseudomonadati</taxon>
        <taxon>Bacteroidota</taxon>
        <taxon>Flavobacteriia</taxon>
        <taxon>Flavobacteriales</taxon>
        <taxon>Flavobacteriaceae</taxon>
        <taxon>Mariniflexile</taxon>
    </lineage>
</organism>
<keyword evidence="3" id="KW-1185">Reference proteome</keyword>
<protein>
    <recommendedName>
        <fullName evidence="4">Phosphate-selective porin O/P</fullName>
    </recommendedName>
</protein>
<dbReference type="RefSeq" id="WP_379860560.1">
    <property type="nucleotide sequence ID" value="NZ_JBHMFC010000020.1"/>
</dbReference>
<gene>
    <name evidence="2" type="ORF">ACFFU9_06345</name>
</gene>